<dbReference type="InterPro" id="IPR005467">
    <property type="entry name" value="His_kinase_dom"/>
</dbReference>
<dbReference type="SMART" id="SM00387">
    <property type="entry name" value="HATPase_c"/>
    <property type="match status" value="1"/>
</dbReference>
<dbReference type="PANTHER" id="PTHR42878:SF15">
    <property type="entry name" value="BACTERIOPHYTOCHROME"/>
    <property type="match status" value="1"/>
</dbReference>
<dbReference type="PANTHER" id="PTHR42878">
    <property type="entry name" value="TWO-COMPONENT HISTIDINE KINASE"/>
    <property type="match status" value="1"/>
</dbReference>
<evidence type="ECO:0000256" key="2">
    <source>
        <dbReference type="ARBA" id="ARBA00012438"/>
    </source>
</evidence>
<dbReference type="RefSeq" id="WP_086597030.1">
    <property type="nucleotide sequence ID" value="NZ_MTSE01000030.1"/>
</dbReference>
<dbReference type="PROSITE" id="PS50113">
    <property type="entry name" value="PAC"/>
    <property type="match status" value="1"/>
</dbReference>
<dbReference type="InterPro" id="IPR004358">
    <property type="entry name" value="Sig_transdc_His_kin-like_C"/>
</dbReference>
<dbReference type="InterPro" id="IPR050351">
    <property type="entry name" value="BphY/WalK/GraS-like"/>
</dbReference>
<keyword evidence="6" id="KW-0175">Coiled coil</keyword>
<dbReference type="PRINTS" id="PR00344">
    <property type="entry name" value="BCTRLSENSOR"/>
</dbReference>
<name>A0A243W6N1_9BACT</name>
<reference evidence="9 10" key="1">
    <citation type="submission" date="2017-01" db="EMBL/GenBank/DDBJ databases">
        <title>A new Hymenobacter.</title>
        <authorList>
            <person name="Liang Y."/>
            <person name="Feng F."/>
        </authorList>
    </citation>
    <scope>NUCLEOTIDE SEQUENCE [LARGE SCALE GENOMIC DNA]</scope>
    <source>
        <strain evidence="9">MIMBbqt21</strain>
    </source>
</reference>
<dbReference type="SUPFAM" id="SSF55874">
    <property type="entry name" value="ATPase domain of HSP90 chaperone/DNA topoisomerase II/histidine kinase"/>
    <property type="match status" value="1"/>
</dbReference>
<evidence type="ECO:0000259" key="8">
    <source>
        <dbReference type="PROSITE" id="PS50113"/>
    </source>
</evidence>
<keyword evidence="3" id="KW-0597">Phosphoprotein</keyword>
<dbReference type="InterPro" id="IPR036097">
    <property type="entry name" value="HisK_dim/P_sf"/>
</dbReference>
<evidence type="ECO:0000256" key="4">
    <source>
        <dbReference type="ARBA" id="ARBA00022679"/>
    </source>
</evidence>
<dbReference type="Gene3D" id="3.30.450.20">
    <property type="entry name" value="PAS domain"/>
    <property type="match status" value="2"/>
</dbReference>
<feature type="domain" description="Histidine kinase" evidence="7">
    <location>
        <begin position="483"/>
        <end position="699"/>
    </location>
</feature>
<dbReference type="EC" id="2.7.13.3" evidence="2"/>
<dbReference type="GO" id="GO:0007234">
    <property type="term" value="P:osmosensory signaling via phosphorelay pathway"/>
    <property type="evidence" value="ECO:0007669"/>
    <property type="project" value="TreeGrafter"/>
</dbReference>
<evidence type="ECO:0000256" key="1">
    <source>
        <dbReference type="ARBA" id="ARBA00000085"/>
    </source>
</evidence>
<keyword evidence="5" id="KW-0418">Kinase</keyword>
<dbReference type="SMART" id="SM00388">
    <property type="entry name" value="HisKA"/>
    <property type="match status" value="1"/>
</dbReference>
<dbReference type="GO" id="GO:0000155">
    <property type="term" value="F:phosphorelay sensor kinase activity"/>
    <property type="evidence" value="ECO:0007669"/>
    <property type="project" value="InterPro"/>
</dbReference>
<comment type="caution">
    <text evidence="9">The sequence shown here is derived from an EMBL/GenBank/DDBJ whole genome shotgun (WGS) entry which is preliminary data.</text>
</comment>
<dbReference type="InterPro" id="IPR013656">
    <property type="entry name" value="PAS_4"/>
</dbReference>
<dbReference type="InterPro" id="IPR003594">
    <property type="entry name" value="HATPase_dom"/>
</dbReference>
<organism evidence="9 10">
    <name type="scientific">Hymenobacter crusticola</name>
    <dbReference type="NCBI Taxonomy" id="1770526"/>
    <lineage>
        <taxon>Bacteria</taxon>
        <taxon>Pseudomonadati</taxon>
        <taxon>Bacteroidota</taxon>
        <taxon>Cytophagia</taxon>
        <taxon>Cytophagales</taxon>
        <taxon>Hymenobacteraceae</taxon>
        <taxon>Hymenobacter</taxon>
    </lineage>
</organism>
<dbReference type="Pfam" id="PF08448">
    <property type="entry name" value="PAS_4"/>
    <property type="match status" value="1"/>
</dbReference>
<evidence type="ECO:0000259" key="7">
    <source>
        <dbReference type="PROSITE" id="PS50109"/>
    </source>
</evidence>
<dbReference type="InterPro" id="IPR003661">
    <property type="entry name" value="HisK_dim/P_dom"/>
</dbReference>
<dbReference type="Gene3D" id="3.30.565.10">
    <property type="entry name" value="Histidine kinase-like ATPase, C-terminal domain"/>
    <property type="match status" value="1"/>
</dbReference>
<evidence type="ECO:0000313" key="9">
    <source>
        <dbReference type="EMBL" id="OUJ69816.1"/>
    </source>
</evidence>
<dbReference type="CDD" id="cd00082">
    <property type="entry name" value="HisKA"/>
    <property type="match status" value="1"/>
</dbReference>
<dbReference type="EMBL" id="MTSE01000030">
    <property type="protein sequence ID" value="OUJ69816.1"/>
    <property type="molecule type" value="Genomic_DNA"/>
</dbReference>
<accession>A0A243W6N1</accession>
<dbReference type="PROSITE" id="PS50109">
    <property type="entry name" value="HIS_KIN"/>
    <property type="match status" value="1"/>
</dbReference>
<dbReference type="InterPro" id="IPR035965">
    <property type="entry name" value="PAS-like_dom_sf"/>
</dbReference>
<dbReference type="InterPro" id="IPR000700">
    <property type="entry name" value="PAS-assoc_C"/>
</dbReference>
<gene>
    <name evidence="9" type="ORF">BXP70_25930</name>
</gene>
<dbReference type="GO" id="GO:0030295">
    <property type="term" value="F:protein kinase activator activity"/>
    <property type="evidence" value="ECO:0007669"/>
    <property type="project" value="TreeGrafter"/>
</dbReference>
<proteinExistence type="predicted"/>
<dbReference type="GO" id="GO:0000156">
    <property type="term" value="F:phosphorelay response regulator activity"/>
    <property type="evidence" value="ECO:0007669"/>
    <property type="project" value="TreeGrafter"/>
</dbReference>
<dbReference type="SUPFAM" id="SSF47384">
    <property type="entry name" value="Homodimeric domain of signal transducing histidine kinase"/>
    <property type="match status" value="1"/>
</dbReference>
<sequence>MPLLPASSPTDPAFLAPFGSATDVLHELLAISLTGVIFYTPLYDPAGSGEIIDFAFEYLNATAQRMMRMSERPTCTHLEQWPHSKEHGTFDFHVQAFVIGEPRHYAINYQADGYNNYYHLAARRVGAGLLVSFTDTADQPRSPVELALREAQAAEQAARADAEAQRQRLYQVLMDLPAQVATYYGSDHVYTLVNQRYQAYFPRHELLGYPVREAFPETAAQGFLARLEHVYVTGEPYYGHEEVVNLDFTATGRDQQVFINTFYHPLRNAQGEVDGVLDFSYDVTEQVLARRQVERLNQELETQVQERTQQLVQQSARLGRLLQEAPAAICMLDGPEMVFELVNPSYQQLFPDRILLGKPVLVGLPELAGGPVETILRGVYQTGVTFEGNEVLMSFARPSDGQLEDRYFNLIYQARYDAAGAIDGLVIFAFEVSVLVQGRHQTHQLNEVLAVLNEELQVTNQALHRTNMQLRHTNVDLDTFVYAASHDLKAPIANIEGLLDALREYLPPEDHEPMVARLVSMMQGAITRFQQTVGHLNAISRLQLAPEEPAEALDLTRVLEEALLDLLPLLESTRAQVHSTVTDCPSSHFSTKDLRSILFNLLSNAVKYRAPDRTPLVQVRTQCTDKHLVLTVQDNGLGLSEQQQSQLFTMFRRLHTHVEGSGVGLYLIKRLIENAGGTITVYSQLGLGSTFTVTLPLASC</sequence>
<dbReference type="SUPFAM" id="SSF55785">
    <property type="entry name" value="PYP-like sensor domain (PAS domain)"/>
    <property type="match status" value="2"/>
</dbReference>
<feature type="coiled-coil region" evidence="6">
    <location>
        <begin position="286"/>
        <end position="317"/>
    </location>
</feature>
<dbReference type="InterPro" id="IPR036890">
    <property type="entry name" value="HATPase_C_sf"/>
</dbReference>
<protein>
    <recommendedName>
        <fullName evidence="2">histidine kinase</fullName>
        <ecNumber evidence="2">2.7.13.3</ecNumber>
    </recommendedName>
</protein>
<dbReference type="Pfam" id="PF02518">
    <property type="entry name" value="HATPase_c"/>
    <property type="match status" value="1"/>
</dbReference>
<keyword evidence="10" id="KW-1185">Reference proteome</keyword>
<evidence type="ECO:0000256" key="3">
    <source>
        <dbReference type="ARBA" id="ARBA00022553"/>
    </source>
</evidence>
<evidence type="ECO:0000313" key="10">
    <source>
        <dbReference type="Proteomes" id="UP000194873"/>
    </source>
</evidence>
<evidence type="ECO:0000256" key="5">
    <source>
        <dbReference type="ARBA" id="ARBA00022777"/>
    </source>
</evidence>
<dbReference type="Gene3D" id="1.10.287.130">
    <property type="match status" value="1"/>
</dbReference>
<comment type="catalytic activity">
    <reaction evidence="1">
        <text>ATP + protein L-histidine = ADP + protein N-phospho-L-histidine.</text>
        <dbReference type="EC" id="2.7.13.3"/>
    </reaction>
</comment>
<dbReference type="Proteomes" id="UP000194873">
    <property type="component" value="Unassembled WGS sequence"/>
</dbReference>
<feature type="domain" description="PAC" evidence="8">
    <location>
        <begin position="244"/>
        <end position="295"/>
    </location>
</feature>
<dbReference type="OrthoDB" id="9766459at2"/>
<dbReference type="AlphaFoldDB" id="A0A243W6N1"/>
<evidence type="ECO:0000256" key="6">
    <source>
        <dbReference type="SAM" id="Coils"/>
    </source>
</evidence>
<keyword evidence="4" id="KW-0808">Transferase</keyword>